<protein>
    <submittedName>
        <fullName evidence="1">Uncharacterized protein</fullName>
    </submittedName>
</protein>
<dbReference type="EMBL" id="BMAW01109703">
    <property type="protein sequence ID" value="GFT39719.1"/>
    <property type="molecule type" value="Genomic_DNA"/>
</dbReference>
<comment type="caution">
    <text evidence="1">The sequence shown here is derived from an EMBL/GenBank/DDBJ whole genome shotgun (WGS) entry which is preliminary data.</text>
</comment>
<dbReference type="AlphaFoldDB" id="A0A8X6NWT0"/>
<evidence type="ECO:0000313" key="2">
    <source>
        <dbReference type="Proteomes" id="UP000887013"/>
    </source>
</evidence>
<sequence length="100" mass="11747">MKHNAFIYPQCTISKPQYTFDIINKINGKSQRRPLYGMIKEQMSNVIGCLVSLQSVCLSRSSETKEQNETYRHHIRRVQRMCDNMALGQELEYTNCIMRV</sequence>
<accession>A0A8X6NWT0</accession>
<organism evidence="1 2">
    <name type="scientific">Nephila pilipes</name>
    <name type="common">Giant wood spider</name>
    <name type="synonym">Nephila maculata</name>
    <dbReference type="NCBI Taxonomy" id="299642"/>
    <lineage>
        <taxon>Eukaryota</taxon>
        <taxon>Metazoa</taxon>
        <taxon>Ecdysozoa</taxon>
        <taxon>Arthropoda</taxon>
        <taxon>Chelicerata</taxon>
        <taxon>Arachnida</taxon>
        <taxon>Araneae</taxon>
        <taxon>Araneomorphae</taxon>
        <taxon>Entelegynae</taxon>
        <taxon>Araneoidea</taxon>
        <taxon>Nephilidae</taxon>
        <taxon>Nephila</taxon>
    </lineage>
</organism>
<name>A0A8X6NWT0_NEPPI</name>
<dbReference type="Proteomes" id="UP000887013">
    <property type="component" value="Unassembled WGS sequence"/>
</dbReference>
<reference evidence="1" key="1">
    <citation type="submission" date="2020-08" db="EMBL/GenBank/DDBJ databases">
        <title>Multicomponent nature underlies the extraordinary mechanical properties of spider dragline silk.</title>
        <authorList>
            <person name="Kono N."/>
            <person name="Nakamura H."/>
            <person name="Mori M."/>
            <person name="Yoshida Y."/>
            <person name="Ohtoshi R."/>
            <person name="Malay A.D."/>
            <person name="Moran D.A.P."/>
            <person name="Tomita M."/>
            <person name="Numata K."/>
            <person name="Arakawa K."/>
        </authorList>
    </citation>
    <scope>NUCLEOTIDE SEQUENCE</scope>
</reference>
<keyword evidence="2" id="KW-1185">Reference proteome</keyword>
<proteinExistence type="predicted"/>
<gene>
    <name evidence="1" type="ORF">NPIL_56181</name>
</gene>
<evidence type="ECO:0000313" key="1">
    <source>
        <dbReference type="EMBL" id="GFT39719.1"/>
    </source>
</evidence>